<feature type="domain" description="Peptidase M50" evidence="8">
    <location>
        <begin position="18"/>
        <end position="104"/>
    </location>
</feature>
<dbReference type="STRING" id="1472767.AOX59_04875"/>
<comment type="cofactor">
    <cofactor evidence="1">
        <name>Zn(2+)</name>
        <dbReference type="ChEBI" id="CHEBI:29105"/>
    </cofactor>
</comment>
<dbReference type="EMBL" id="CP013862">
    <property type="protein sequence ID" value="ALX47997.1"/>
    <property type="molecule type" value="Genomic_DNA"/>
</dbReference>
<evidence type="ECO:0000259" key="8">
    <source>
        <dbReference type="Pfam" id="PF02163"/>
    </source>
</evidence>
<feature type="transmembrane region" description="Helical" evidence="7">
    <location>
        <begin position="83"/>
        <end position="104"/>
    </location>
</feature>
<keyword evidence="5 7" id="KW-1133">Transmembrane helix</keyword>
<reference evidence="9 10" key="1">
    <citation type="submission" date="2016-01" db="EMBL/GenBank/DDBJ databases">
        <title>Complete genome sequence of strain Lentibacillus amyloliquefaciens LAM0015T isolated from saline sediment.</title>
        <authorList>
            <person name="Wang J.-L."/>
            <person name="He M.-X."/>
        </authorList>
    </citation>
    <scope>NUCLEOTIDE SEQUENCE [LARGE SCALE GENOMIC DNA]</scope>
    <source>
        <strain evidence="9 10">LAM0015</strain>
    </source>
</reference>
<evidence type="ECO:0000256" key="2">
    <source>
        <dbReference type="ARBA" id="ARBA00004141"/>
    </source>
</evidence>
<name>A0A0U4FBY6_9BACI</name>
<dbReference type="Pfam" id="PF02163">
    <property type="entry name" value="Peptidase_M50"/>
    <property type="match status" value="1"/>
</dbReference>
<keyword evidence="10" id="KW-1185">Reference proteome</keyword>
<evidence type="ECO:0000313" key="10">
    <source>
        <dbReference type="Proteomes" id="UP000050331"/>
    </source>
</evidence>
<feature type="transmembrane region" description="Helical" evidence="7">
    <location>
        <begin position="6"/>
        <end position="27"/>
    </location>
</feature>
<dbReference type="KEGG" id="lao:AOX59_04875"/>
<dbReference type="AlphaFoldDB" id="A0A0U4FBY6"/>
<comment type="subcellular location">
    <subcellularLocation>
        <location evidence="2">Membrane</location>
        <topology evidence="2">Multi-pass membrane protein</topology>
    </subcellularLocation>
</comment>
<keyword evidence="6 7" id="KW-0472">Membrane</keyword>
<dbReference type="Proteomes" id="UP000050331">
    <property type="component" value="Chromosome"/>
</dbReference>
<dbReference type="InterPro" id="IPR008915">
    <property type="entry name" value="Peptidase_M50"/>
</dbReference>
<keyword evidence="4 7" id="KW-0812">Transmembrane</keyword>
<protein>
    <recommendedName>
        <fullName evidence="8">Peptidase M50 domain-containing protein</fullName>
    </recommendedName>
</protein>
<dbReference type="OrthoDB" id="2080990at2"/>
<evidence type="ECO:0000256" key="7">
    <source>
        <dbReference type="SAM" id="Phobius"/>
    </source>
</evidence>
<evidence type="ECO:0000256" key="3">
    <source>
        <dbReference type="ARBA" id="ARBA00007931"/>
    </source>
</evidence>
<dbReference type="GO" id="GO:0006508">
    <property type="term" value="P:proteolysis"/>
    <property type="evidence" value="ECO:0007669"/>
    <property type="project" value="InterPro"/>
</dbReference>
<gene>
    <name evidence="9" type="ORF">AOX59_04875</name>
</gene>
<feature type="transmembrane region" description="Helical" evidence="7">
    <location>
        <begin position="110"/>
        <end position="128"/>
    </location>
</feature>
<sequence length="149" mass="16766">MDIYLFVYLILFAAPVGTAMHEIGHVLGAKRVRADKITLTIGTGRIITQMVSNKTVYTIRLFYFLGGVAFSQRKIPYKPVEQIKIAGSGPLMSLIAAGLCYGFYNVHPSNYVLILLLFNLWVAVVNIIPFRFKGKESDGYTIYKVIRKK</sequence>
<evidence type="ECO:0000256" key="1">
    <source>
        <dbReference type="ARBA" id="ARBA00001947"/>
    </source>
</evidence>
<comment type="similarity">
    <text evidence="3">Belongs to the peptidase M50B family.</text>
</comment>
<organism evidence="9 10">
    <name type="scientific">Lentibacillus amyloliquefaciens</name>
    <dbReference type="NCBI Taxonomy" id="1472767"/>
    <lineage>
        <taxon>Bacteria</taxon>
        <taxon>Bacillati</taxon>
        <taxon>Bacillota</taxon>
        <taxon>Bacilli</taxon>
        <taxon>Bacillales</taxon>
        <taxon>Bacillaceae</taxon>
        <taxon>Lentibacillus</taxon>
    </lineage>
</organism>
<evidence type="ECO:0000256" key="5">
    <source>
        <dbReference type="ARBA" id="ARBA00022989"/>
    </source>
</evidence>
<accession>A0A0U4FBY6</accession>
<evidence type="ECO:0000256" key="4">
    <source>
        <dbReference type="ARBA" id="ARBA00022692"/>
    </source>
</evidence>
<evidence type="ECO:0000256" key="6">
    <source>
        <dbReference type="ARBA" id="ARBA00023136"/>
    </source>
</evidence>
<evidence type="ECO:0000313" key="9">
    <source>
        <dbReference type="EMBL" id="ALX47997.1"/>
    </source>
</evidence>
<proteinExistence type="inferred from homology"/>
<dbReference type="RefSeq" id="WP_068442653.1">
    <property type="nucleotide sequence ID" value="NZ_CP013862.1"/>
</dbReference>
<dbReference type="GO" id="GO:0016020">
    <property type="term" value="C:membrane"/>
    <property type="evidence" value="ECO:0007669"/>
    <property type="project" value="UniProtKB-SubCell"/>
</dbReference>